<reference evidence="1 2" key="1">
    <citation type="journal article" date="2011" name="EMBO J.">
        <title>Structural diversity of bacterial flagellar motors.</title>
        <authorList>
            <person name="Chen S."/>
            <person name="Beeby M."/>
            <person name="Murphy G.E."/>
            <person name="Leadbetter J.R."/>
            <person name="Hendrixson D.R."/>
            <person name="Briegel A."/>
            <person name="Li Z."/>
            <person name="Shi J."/>
            <person name="Tocheva E.I."/>
            <person name="Muller A."/>
            <person name="Dobro M.J."/>
            <person name="Jensen G.J."/>
        </authorList>
    </citation>
    <scope>NUCLEOTIDE SEQUENCE [LARGE SCALE GENOMIC DNA]</scope>
    <source>
        <strain evidence="1 2">DSM 6540</strain>
    </source>
</reference>
<keyword evidence="2" id="KW-1185">Reference proteome</keyword>
<gene>
    <name evidence="1" type="ORF">ALO_15817</name>
</gene>
<dbReference type="EMBL" id="AFGF01000158">
    <property type="protein sequence ID" value="EGO62892.1"/>
    <property type="molecule type" value="Genomic_DNA"/>
</dbReference>
<evidence type="ECO:0000313" key="1">
    <source>
        <dbReference type="EMBL" id="EGO62892.1"/>
    </source>
</evidence>
<evidence type="ECO:0000313" key="2">
    <source>
        <dbReference type="Proteomes" id="UP000003240"/>
    </source>
</evidence>
<protein>
    <submittedName>
        <fullName evidence="1">Uncharacterized protein</fullName>
    </submittedName>
</protein>
<accession>F7NM37</accession>
<dbReference type="Proteomes" id="UP000003240">
    <property type="component" value="Unassembled WGS sequence"/>
</dbReference>
<comment type="caution">
    <text evidence="1">The sequence shown here is derived from an EMBL/GenBank/DDBJ whole genome shotgun (WGS) entry which is preliminary data.</text>
</comment>
<name>F7NM37_9FIRM</name>
<proteinExistence type="predicted"/>
<dbReference type="STRING" id="1009370.ALO_15817"/>
<sequence>MSSSLFLECGGSNTAEIWNLLFPKTQLLANGGQADRTGYYTFVEIDGRVIDDLIPADFRADFVDGILRCRFTLNINQNVNNSFRIWFNDPTTYNDFDVQLENFQVIDPNGIPLSLRQQIENYIFKISLLW</sequence>
<dbReference type="AlphaFoldDB" id="F7NM37"/>
<organism evidence="1 2">
    <name type="scientific">Acetonema longum DSM 6540</name>
    <dbReference type="NCBI Taxonomy" id="1009370"/>
    <lineage>
        <taxon>Bacteria</taxon>
        <taxon>Bacillati</taxon>
        <taxon>Bacillota</taxon>
        <taxon>Negativicutes</taxon>
        <taxon>Acetonemataceae</taxon>
        <taxon>Acetonema</taxon>
    </lineage>
</organism>